<evidence type="ECO:0000313" key="2">
    <source>
        <dbReference type="EMBL" id="KAL3392774.1"/>
    </source>
</evidence>
<dbReference type="EMBL" id="JBJJXI010000102">
    <property type="protein sequence ID" value="KAL3392774.1"/>
    <property type="molecule type" value="Genomic_DNA"/>
</dbReference>
<accession>A0ABD2WJ53</accession>
<reference evidence="2 3" key="1">
    <citation type="journal article" date="2024" name="bioRxiv">
        <title>A reference genome for Trichogramma kaykai: A tiny desert-dwelling parasitoid wasp with competing sex-ratio distorters.</title>
        <authorList>
            <person name="Culotta J."/>
            <person name="Lindsey A.R."/>
        </authorList>
    </citation>
    <scope>NUCLEOTIDE SEQUENCE [LARGE SCALE GENOMIC DNA]</scope>
    <source>
        <strain evidence="2 3">KSX58</strain>
    </source>
</reference>
<dbReference type="Proteomes" id="UP001627154">
    <property type="component" value="Unassembled WGS sequence"/>
</dbReference>
<organism evidence="2 3">
    <name type="scientific">Trichogramma kaykai</name>
    <dbReference type="NCBI Taxonomy" id="54128"/>
    <lineage>
        <taxon>Eukaryota</taxon>
        <taxon>Metazoa</taxon>
        <taxon>Ecdysozoa</taxon>
        <taxon>Arthropoda</taxon>
        <taxon>Hexapoda</taxon>
        <taxon>Insecta</taxon>
        <taxon>Pterygota</taxon>
        <taxon>Neoptera</taxon>
        <taxon>Endopterygota</taxon>
        <taxon>Hymenoptera</taxon>
        <taxon>Apocrita</taxon>
        <taxon>Proctotrupomorpha</taxon>
        <taxon>Chalcidoidea</taxon>
        <taxon>Trichogrammatidae</taxon>
        <taxon>Trichogramma</taxon>
    </lineage>
</organism>
<gene>
    <name evidence="2" type="ORF">TKK_012812</name>
</gene>
<sequence length="154" mass="17651">MVINPTNIINNLTVEGSKKNEQTAKPVADSSHFLLFNKKKAKEKDFIDKQTKKYKKSLLKHKANLKNKKSNIYKTKTVDRKISKEIKIKSGIIISNYPLIQPKPANSTNEKRLTPTNNGKVVSPNHQQKVITEKLINKRRDSVRLTAGKCKTRW</sequence>
<keyword evidence="3" id="KW-1185">Reference proteome</keyword>
<evidence type="ECO:0000313" key="3">
    <source>
        <dbReference type="Proteomes" id="UP001627154"/>
    </source>
</evidence>
<comment type="caution">
    <text evidence="2">The sequence shown here is derived from an EMBL/GenBank/DDBJ whole genome shotgun (WGS) entry which is preliminary data.</text>
</comment>
<protein>
    <submittedName>
        <fullName evidence="2">Uncharacterized protein</fullName>
    </submittedName>
</protein>
<dbReference type="AlphaFoldDB" id="A0ABD2WJ53"/>
<evidence type="ECO:0000256" key="1">
    <source>
        <dbReference type="SAM" id="MobiDB-lite"/>
    </source>
</evidence>
<proteinExistence type="predicted"/>
<name>A0ABD2WJ53_9HYME</name>
<feature type="compositionally biased region" description="Polar residues" evidence="1">
    <location>
        <begin position="104"/>
        <end position="123"/>
    </location>
</feature>
<feature type="region of interest" description="Disordered" evidence="1">
    <location>
        <begin position="103"/>
        <end position="123"/>
    </location>
</feature>